<evidence type="ECO:0000313" key="1">
    <source>
        <dbReference type="EMBL" id="CAD6993782.1"/>
    </source>
</evidence>
<keyword evidence="2" id="KW-1185">Reference proteome</keyword>
<protein>
    <submittedName>
        <fullName evidence="1">(Mediterranean fruit fly) hypothetical protein</fullName>
    </submittedName>
</protein>
<name>A0A811U3P6_CERCA</name>
<dbReference type="Proteomes" id="UP000606786">
    <property type="component" value="Unassembled WGS sequence"/>
</dbReference>
<proteinExistence type="predicted"/>
<sequence>MPEKVVTINHTSSDNSGNKDKVKVRYSTFSKPCVMSEVNCTQCESLKIYEYLQNLKYLSCNFNQGCWKN</sequence>
<reference evidence="1" key="1">
    <citation type="submission" date="2020-11" db="EMBL/GenBank/DDBJ databases">
        <authorList>
            <person name="Whitehead M."/>
        </authorList>
    </citation>
    <scope>NUCLEOTIDE SEQUENCE</scope>
    <source>
        <strain evidence="1">EGII</strain>
    </source>
</reference>
<organism evidence="1 2">
    <name type="scientific">Ceratitis capitata</name>
    <name type="common">Mediterranean fruit fly</name>
    <name type="synonym">Tephritis capitata</name>
    <dbReference type="NCBI Taxonomy" id="7213"/>
    <lineage>
        <taxon>Eukaryota</taxon>
        <taxon>Metazoa</taxon>
        <taxon>Ecdysozoa</taxon>
        <taxon>Arthropoda</taxon>
        <taxon>Hexapoda</taxon>
        <taxon>Insecta</taxon>
        <taxon>Pterygota</taxon>
        <taxon>Neoptera</taxon>
        <taxon>Endopterygota</taxon>
        <taxon>Diptera</taxon>
        <taxon>Brachycera</taxon>
        <taxon>Muscomorpha</taxon>
        <taxon>Tephritoidea</taxon>
        <taxon>Tephritidae</taxon>
        <taxon>Ceratitis</taxon>
        <taxon>Ceratitis</taxon>
    </lineage>
</organism>
<dbReference type="AlphaFoldDB" id="A0A811U3P6"/>
<dbReference type="EMBL" id="CAJHJT010000001">
    <property type="protein sequence ID" value="CAD6993782.1"/>
    <property type="molecule type" value="Genomic_DNA"/>
</dbReference>
<comment type="caution">
    <text evidence="1">The sequence shown here is derived from an EMBL/GenBank/DDBJ whole genome shotgun (WGS) entry which is preliminary data.</text>
</comment>
<accession>A0A811U3P6</accession>
<evidence type="ECO:0000313" key="2">
    <source>
        <dbReference type="Proteomes" id="UP000606786"/>
    </source>
</evidence>
<gene>
    <name evidence="1" type="ORF">CCAP1982_LOCUS2580</name>
</gene>